<reference evidence="3 4" key="1">
    <citation type="submission" date="2020-02" db="EMBL/GenBank/DDBJ databases">
        <title>Genomic Insights into the Phylogeny and Genetic Plasticity of the Human and Animal Enteric Pathogen Clostridium perfringens.</title>
        <authorList>
            <person name="Feng Y."/>
            <person name="Hu Y."/>
        </authorList>
    </citation>
    <scope>NUCLEOTIDE SEQUENCE [LARGE SCALE GENOMIC DNA]</scope>
    <source>
        <strain evidence="3 4">CP-40</strain>
    </source>
</reference>
<dbReference type="NCBIfam" id="NF046089">
    <property type="entry name" value="CD3337_EF1877"/>
    <property type="match status" value="1"/>
</dbReference>
<feature type="transmembrane region" description="Helical" evidence="2">
    <location>
        <begin position="9"/>
        <end position="26"/>
    </location>
</feature>
<dbReference type="RefSeq" id="WP_003455654.1">
    <property type="nucleotide sequence ID" value="NZ_CATNWT010000001.1"/>
</dbReference>
<feature type="compositionally biased region" description="Polar residues" evidence="1">
    <location>
        <begin position="673"/>
        <end position="686"/>
    </location>
</feature>
<gene>
    <name evidence="3" type="ORF">G6Z34_10500</name>
</gene>
<organism evidence="3 4">
    <name type="scientific">Clostridium perfringens</name>
    <dbReference type="NCBI Taxonomy" id="1502"/>
    <lineage>
        <taxon>Bacteria</taxon>
        <taxon>Bacillati</taxon>
        <taxon>Bacillota</taxon>
        <taxon>Clostridia</taxon>
        <taxon>Eubacteriales</taxon>
        <taxon>Clostridiaceae</taxon>
        <taxon>Clostridium</taxon>
    </lineage>
</organism>
<protein>
    <submittedName>
        <fullName evidence="3">MFS transporter</fullName>
    </submittedName>
</protein>
<keyword evidence="2" id="KW-0812">Transmembrane</keyword>
<feature type="transmembrane region" description="Helical" evidence="2">
    <location>
        <begin position="142"/>
        <end position="163"/>
    </location>
</feature>
<feature type="transmembrane region" description="Helical" evidence="2">
    <location>
        <begin position="334"/>
        <end position="353"/>
    </location>
</feature>
<keyword evidence="2" id="KW-0472">Membrane</keyword>
<feature type="transmembrane region" description="Helical" evidence="2">
    <location>
        <begin position="374"/>
        <end position="393"/>
    </location>
</feature>
<feature type="region of interest" description="Disordered" evidence="1">
    <location>
        <begin position="673"/>
        <end position="738"/>
    </location>
</feature>
<feature type="transmembrane region" description="Helical" evidence="2">
    <location>
        <begin position="175"/>
        <end position="192"/>
    </location>
</feature>
<dbReference type="InterPro" id="IPR058112">
    <property type="entry name" value="CD3337_EF1877-like"/>
</dbReference>
<feature type="transmembrane region" description="Helical" evidence="2">
    <location>
        <begin position="308"/>
        <end position="328"/>
    </location>
</feature>
<proteinExistence type="predicted"/>
<evidence type="ECO:0000256" key="1">
    <source>
        <dbReference type="SAM" id="MobiDB-lite"/>
    </source>
</evidence>
<dbReference type="EMBL" id="JAALLZ010000003">
    <property type="protein sequence ID" value="NGU30539.1"/>
    <property type="molecule type" value="Genomic_DNA"/>
</dbReference>
<sequence length="738" mass="84973">MKSKVFRNLSWISSLIVILVLFFIYISEFVVHAEGLVDETINSKNIYSMYPIGNYQLDFYVDNSWGWLPWNWTDGIGKSVQYGLYCITNFIWIISLYLSNATGYVVQEAYKLDFINDMADSIGKSIQTIAGINQNGISNNGFYIGFLLLFILILGIYVAYIGLIKKETSKAINSVINFVVIFIISASFIAYAPDYIKKVNDFSSDISTAALNLGTKIVTSNSNSEGKDSINLIRDNLFSIQVQQPWMLLQYGNSNIEEIGKERVEKLISTDPGEDDGKKREEIVKTEIEEKHNNNLTITEVISRLGKVFFLIIFNIGITIFIFLLVSMMIFSQILFIIFSIFLPLSFLLSMIPSYESIGRQAVVKLFNTIMMRVGITLIITVAFSISTMFYTISKDYPFFMISFLQIVTFAGIYMKLGDIMGMFSLHSRDSQNMSSRIFRKPYRKMQNKSKHIERYIRQALISRVKDKNKLSFNRSNKGNINNLQKRVDYLPSRDNYKKSINKESFSKRMGNNIGAVIDTKKNIADKSRQVKENIKDIPIQTKYALHNTKEKTKYNISDFKRGIVEEKEKRQQGRDKKQQNYRETIAQKRAKLGNVVVSKDKNFTDNKNIDNYLNLKDKPSIGSENVKNKKGKNIRPTISEKIVNGKNLEESNSINKIEIPTEEILHKKRCITNQGKESPNKVKNNQNEKLKNSKIIKIERHNIKSNSKDSKYNHIDSKERKIKSKSNFTPENKVRKQ</sequence>
<accession>A0AAP6WN55</accession>
<comment type="caution">
    <text evidence="3">The sequence shown here is derived from an EMBL/GenBank/DDBJ whole genome shotgun (WGS) entry which is preliminary data.</text>
</comment>
<feature type="transmembrane region" description="Helical" evidence="2">
    <location>
        <begin position="82"/>
        <end position="106"/>
    </location>
</feature>
<evidence type="ECO:0000313" key="4">
    <source>
        <dbReference type="Proteomes" id="UP000481454"/>
    </source>
</evidence>
<dbReference type="AlphaFoldDB" id="A0AAP6WN55"/>
<feature type="compositionally biased region" description="Basic and acidic residues" evidence="1">
    <location>
        <begin position="687"/>
        <end position="720"/>
    </location>
</feature>
<dbReference type="Proteomes" id="UP000481454">
    <property type="component" value="Unassembled WGS sequence"/>
</dbReference>
<feature type="transmembrane region" description="Helical" evidence="2">
    <location>
        <begin position="399"/>
        <end position="417"/>
    </location>
</feature>
<evidence type="ECO:0000256" key="2">
    <source>
        <dbReference type="SAM" id="Phobius"/>
    </source>
</evidence>
<evidence type="ECO:0000313" key="3">
    <source>
        <dbReference type="EMBL" id="NGU30539.1"/>
    </source>
</evidence>
<keyword evidence="2" id="KW-1133">Transmembrane helix</keyword>
<name>A0AAP6WN55_CLOPF</name>